<evidence type="ECO:0000313" key="1">
    <source>
        <dbReference type="EMBL" id="KXT01021.1"/>
    </source>
</evidence>
<keyword evidence="2" id="KW-1185">Reference proteome</keyword>
<sequence length="96" mass="10572">MPTKLASHVPPDLVATVDSYADFQLTWEQLRGMWRLMLDLDPAGSCFDDVKSISSDVDDRLGRAAVYAEIAASRARGADGKDVTRHAMCELKWGSD</sequence>
<name>A0A139HEY1_9PEZI</name>
<reference evidence="1 2" key="1">
    <citation type="submission" date="2015-07" db="EMBL/GenBank/DDBJ databases">
        <title>Comparative genomics of the Sigatoka disease complex on banana suggests a link between parallel evolutionary changes in Pseudocercospora fijiensis and Pseudocercospora eumusae and increased virulence on the banana host.</title>
        <authorList>
            <person name="Chang T.-C."/>
            <person name="Salvucci A."/>
            <person name="Crous P.W."/>
            <person name="Stergiopoulos I."/>
        </authorList>
    </citation>
    <scope>NUCLEOTIDE SEQUENCE [LARGE SCALE GENOMIC DNA]</scope>
    <source>
        <strain evidence="1 2">CBS 114824</strain>
    </source>
</reference>
<dbReference type="AlphaFoldDB" id="A0A139HEY1"/>
<comment type="caution">
    <text evidence="1">The sequence shown here is derived from an EMBL/GenBank/DDBJ whole genome shotgun (WGS) entry which is preliminary data.</text>
</comment>
<evidence type="ECO:0000313" key="2">
    <source>
        <dbReference type="Proteomes" id="UP000070133"/>
    </source>
</evidence>
<dbReference type="EMBL" id="LFZN01000063">
    <property type="protein sequence ID" value="KXT01021.1"/>
    <property type="molecule type" value="Genomic_DNA"/>
</dbReference>
<proteinExistence type="predicted"/>
<protein>
    <submittedName>
        <fullName evidence="1">Uncharacterized protein</fullName>
    </submittedName>
</protein>
<dbReference type="Proteomes" id="UP000070133">
    <property type="component" value="Unassembled WGS sequence"/>
</dbReference>
<organism evidence="1 2">
    <name type="scientific">Pseudocercospora eumusae</name>
    <dbReference type="NCBI Taxonomy" id="321146"/>
    <lineage>
        <taxon>Eukaryota</taxon>
        <taxon>Fungi</taxon>
        <taxon>Dikarya</taxon>
        <taxon>Ascomycota</taxon>
        <taxon>Pezizomycotina</taxon>
        <taxon>Dothideomycetes</taxon>
        <taxon>Dothideomycetidae</taxon>
        <taxon>Mycosphaerellales</taxon>
        <taxon>Mycosphaerellaceae</taxon>
        <taxon>Pseudocercospora</taxon>
    </lineage>
</organism>
<gene>
    <name evidence="1" type="ORF">AC578_4453</name>
</gene>
<accession>A0A139HEY1</accession>